<evidence type="ECO:0000313" key="1">
    <source>
        <dbReference type="EMBL" id="MBB4966231.1"/>
    </source>
</evidence>
<accession>A0A7W7T486</accession>
<gene>
    <name evidence="1" type="ORF">F4559_003590</name>
</gene>
<evidence type="ECO:0000313" key="2">
    <source>
        <dbReference type="Proteomes" id="UP000542674"/>
    </source>
</evidence>
<dbReference type="AlphaFoldDB" id="A0A7W7T486"/>
<name>A0A7W7T486_9PSEU</name>
<organism evidence="1 2">
    <name type="scientific">Saccharothrix violaceirubra</name>
    <dbReference type="NCBI Taxonomy" id="413306"/>
    <lineage>
        <taxon>Bacteria</taxon>
        <taxon>Bacillati</taxon>
        <taxon>Actinomycetota</taxon>
        <taxon>Actinomycetes</taxon>
        <taxon>Pseudonocardiales</taxon>
        <taxon>Pseudonocardiaceae</taxon>
        <taxon>Saccharothrix</taxon>
    </lineage>
</organism>
<proteinExistence type="predicted"/>
<comment type="caution">
    <text evidence="1">The sequence shown here is derived from an EMBL/GenBank/DDBJ whole genome shotgun (WGS) entry which is preliminary data.</text>
</comment>
<dbReference type="Proteomes" id="UP000542674">
    <property type="component" value="Unassembled WGS sequence"/>
</dbReference>
<keyword evidence="2" id="KW-1185">Reference proteome</keyword>
<sequence length="367" mass="41140">MGLLTVLTKPRFTLAMISLSREAKRLGKPWDDYVSGAALRARMVTLRHPSRWGLPAEWDITDEPFVTDPDLAAALAARRKGDWKPVARVLESIGTDWARRAHAVDLLAAHTWSDRTSWLDKWLTAEPESPDAAVVRLGWLVAHAWVLRGADRAHNTSAEQFAGFHRVLRTAVEQAKRASALAPDDPTPRQHFLTIARGLGFPPARFPELWADLLRCDPSHRGGHRHALQYWRPHWYGSYPKMFAFADEAAAKSPALASVRIVAAVEACEDHPDTWRAPELAQAVDTTLAWVDGDGDGADSPTVREDRALLAVALVELRRYDEALAQFRVLDRNADASVWGRLWGDERMGFTYTRARAYQHVRPTTVD</sequence>
<evidence type="ECO:0008006" key="3">
    <source>
        <dbReference type="Google" id="ProtNLM"/>
    </source>
</evidence>
<protein>
    <recommendedName>
        <fullName evidence="3">DUF4034 domain-containing protein</fullName>
    </recommendedName>
</protein>
<dbReference type="RefSeq" id="WP_184670103.1">
    <property type="nucleotide sequence ID" value="NZ_BAABAI010000005.1"/>
</dbReference>
<reference evidence="1 2" key="1">
    <citation type="submission" date="2020-08" db="EMBL/GenBank/DDBJ databases">
        <title>Sequencing the genomes of 1000 actinobacteria strains.</title>
        <authorList>
            <person name="Klenk H.-P."/>
        </authorList>
    </citation>
    <scope>NUCLEOTIDE SEQUENCE [LARGE SCALE GENOMIC DNA]</scope>
    <source>
        <strain evidence="1 2">DSM 45084</strain>
    </source>
</reference>
<dbReference type="EMBL" id="JACHJS010000001">
    <property type="protein sequence ID" value="MBB4966231.1"/>
    <property type="molecule type" value="Genomic_DNA"/>
</dbReference>